<dbReference type="GO" id="GO:0016020">
    <property type="term" value="C:membrane"/>
    <property type="evidence" value="ECO:0007669"/>
    <property type="project" value="UniProtKB-SubCell"/>
</dbReference>
<proteinExistence type="predicted"/>
<dbReference type="RefSeq" id="XP_018329054.1">
    <property type="nucleotide sequence ID" value="XM_018473552.2"/>
</dbReference>
<keyword evidence="7" id="KW-1185">Reference proteome</keyword>
<dbReference type="AlphaFoldDB" id="A0A1W4WYY1"/>
<dbReference type="Gene3D" id="1.20.1250.20">
    <property type="entry name" value="MFS general substrate transporter like domains"/>
    <property type="match status" value="1"/>
</dbReference>
<reference evidence="8" key="1">
    <citation type="submission" date="2025-08" db="UniProtKB">
        <authorList>
            <consortium name="RefSeq"/>
        </authorList>
    </citation>
    <scope>IDENTIFICATION</scope>
    <source>
        <tissue evidence="8">Entire body</tissue>
    </source>
</reference>
<protein>
    <submittedName>
        <fullName evidence="8">Organic cation transporter protein-like isoform X1</fullName>
    </submittedName>
</protein>
<evidence type="ECO:0000259" key="6">
    <source>
        <dbReference type="PROSITE" id="PS50850"/>
    </source>
</evidence>
<dbReference type="InterPro" id="IPR036259">
    <property type="entry name" value="MFS_trans_sf"/>
</dbReference>
<keyword evidence="4 5" id="KW-0472">Membrane</keyword>
<evidence type="ECO:0000256" key="1">
    <source>
        <dbReference type="ARBA" id="ARBA00004141"/>
    </source>
</evidence>
<dbReference type="Proteomes" id="UP000192223">
    <property type="component" value="Unplaced"/>
</dbReference>
<dbReference type="GO" id="GO:0022857">
    <property type="term" value="F:transmembrane transporter activity"/>
    <property type="evidence" value="ECO:0007669"/>
    <property type="project" value="InterPro"/>
</dbReference>
<dbReference type="GeneID" id="108739580"/>
<feature type="transmembrane region" description="Helical" evidence="5">
    <location>
        <begin position="257"/>
        <end position="275"/>
    </location>
</feature>
<evidence type="ECO:0000313" key="7">
    <source>
        <dbReference type="Proteomes" id="UP000192223"/>
    </source>
</evidence>
<dbReference type="PROSITE" id="PS50850">
    <property type="entry name" value="MFS"/>
    <property type="match status" value="1"/>
</dbReference>
<dbReference type="STRING" id="224129.A0A1W4WYY1"/>
<dbReference type="InterPro" id="IPR020846">
    <property type="entry name" value="MFS_dom"/>
</dbReference>
<feature type="domain" description="Major facilitator superfamily (MFS) profile" evidence="6">
    <location>
        <begin position="119"/>
        <end position="296"/>
    </location>
</feature>
<organism evidence="7 8">
    <name type="scientific">Agrilus planipennis</name>
    <name type="common">Emerald ash borer</name>
    <name type="synonym">Agrilus marcopoli</name>
    <dbReference type="NCBI Taxonomy" id="224129"/>
    <lineage>
        <taxon>Eukaryota</taxon>
        <taxon>Metazoa</taxon>
        <taxon>Ecdysozoa</taxon>
        <taxon>Arthropoda</taxon>
        <taxon>Hexapoda</taxon>
        <taxon>Insecta</taxon>
        <taxon>Pterygota</taxon>
        <taxon>Neoptera</taxon>
        <taxon>Endopterygota</taxon>
        <taxon>Coleoptera</taxon>
        <taxon>Polyphaga</taxon>
        <taxon>Elateriformia</taxon>
        <taxon>Buprestoidea</taxon>
        <taxon>Buprestidae</taxon>
        <taxon>Agrilinae</taxon>
        <taxon>Agrilus</taxon>
    </lineage>
</organism>
<name>A0A1W4WYY1_AGRPL</name>
<gene>
    <name evidence="8" type="primary">LOC108739580</name>
</gene>
<keyword evidence="3 5" id="KW-1133">Transmembrane helix</keyword>
<dbReference type="OrthoDB" id="3936150at2759"/>
<keyword evidence="2 5" id="KW-0812">Transmembrane</keyword>
<feature type="transmembrane region" description="Helical" evidence="5">
    <location>
        <begin position="198"/>
        <end position="219"/>
    </location>
</feature>
<dbReference type="SUPFAM" id="SSF103473">
    <property type="entry name" value="MFS general substrate transporter"/>
    <property type="match status" value="1"/>
</dbReference>
<feature type="transmembrane region" description="Helical" evidence="5">
    <location>
        <begin position="225"/>
        <end position="245"/>
    </location>
</feature>
<evidence type="ECO:0000256" key="5">
    <source>
        <dbReference type="SAM" id="Phobius"/>
    </source>
</evidence>
<dbReference type="Pfam" id="PF00083">
    <property type="entry name" value="Sugar_tr"/>
    <property type="match status" value="1"/>
</dbReference>
<dbReference type="InParanoid" id="A0A1W4WYY1"/>
<sequence>MCICTMFSRIKRNITRYTDKKTYTEMARGSKSILAEEKQEEEDMIEKTIDSYGKWQFQMTFLLSLCNITCTWHIFSPTFLSKEKDVWCARTEQFKDVDPVIWRNYTQPNGYCSMIDIDALNVNSLDEISSLQNYTLKTCTNWEFSNEGETVISEFLLVCDRKYLNNLAEVTFLAGVALGGLICGVFSDKYGRKRTLMASILIQTLLGVTIAVIPGFIMYMILRTFLGFISVSVVFSGFVLCIELVGGMWRTISGTSFFFPVSFGYVSIAGIAYFLNDWRNLQLAISLPGLLLLSYW</sequence>
<dbReference type="KEGG" id="apln:108739580"/>
<comment type="subcellular location">
    <subcellularLocation>
        <location evidence="1">Membrane</location>
        <topology evidence="1">Multi-pass membrane protein</topology>
    </subcellularLocation>
</comment>
<evidence type="ECO:0000256" key="4">
    <source>
        <dbReference type="ARBA" id="ARBA00023136"/>
    </source>
</evidence>
<evidence type="ECO:0000256" key="2">
    <source>
        <dbReference type="ARBA" id="ARBA00022692"/>
    </source>
</evidence>
<accession>A0A1W4WYY1</accession>
<evidence type="ECO:0000256" key="3">
    <source>
        <dbReference type="ARBA" id="ARBA00022989"/>
    </source>
</evidence>
<feature type="transmembrane region" description="Helical" evidence="5">
    <location>
        <begin position="167"/>
        <end position="186"/>
    </location>
</feature>
<dbReference type="PANTHER" id="PTHR24064">
    <property type="entry name" value="SOLUTE CARRIER FAMILY 22 MEMBER"/>
    <property type="match status" value="1"/>
</dbReference>
<evidence type="ECO:0000313" key="8">
    <source>
        <dbReference type="RefSeq" id="XP_018329054.1"/>
    </source>
</evidence>
<dbReference type="InterPro" id="IPR005828">
    <property type="entry name" value="MFS_sugar_transport-like"/>
</dbReference>